<dbReference type="InterPro" id="IPR000847">
    <property type="entry name" value="LysR_HTH_N"/>
</dbReference>
<dbReference type="PANTHER" id="PTHR30537">
    <property type="entry name" value="HTH-TYPE TRANSCRIPTIONAL REGULATOR"/>
    <property type="match status" value="1"/>
</dbReference>
<dbReference type="EMBL" id="LMCB01000055">
    <property type="protein sequence ID" value="KZL16158.1"/>
    <property type="molecule type" value="Genomic_DNA"/>
</dbReference>
<dbReference type="Pfam" id="PF00126">
    <property type="entry name" value="HTH_1"/>
    <property type="match status" value="1"/>
</dbReference>
<evidence type="ECO:0000256" key="4">
    <source>
        <dbReference type="ARBA" id="ARBA00023163"/>
    </source>
</evidence>
<evidence type="ECO:0000256" key="2">
    <source>
        <dbReference type="ARBA" id="ARBA00023015"/>
    </source>
</evidence>
<keyword evidence="3" id="KW-0238">DNA-binding</keyword>
<dbReference type="Gene3D" id="1.10.10.10">
    <property type="entry name" value="Winged helix-like DNA-binding domain superfamily/Winged helix DNA-binding domain"/>
    <property type="match status" value="1"/>
</dbReference>
<dbReference type="OrthoDB" id="9813056at2"/>
<keyword evidence="2" id="KW-0805">Transcription regulation</keyword>
<evidence type="ECO:0000313" key="6">
    <source>
        <dbReference type="EMBL" id="KZL16158.1"/>
    </source>
</evidence>
<dbReference type="InterPro" id="IPR058163">
    <property type="entry name" value="LysR-type_TF_proteobact-type"/>
</dbReference>
<dbReference type="InterPro" id="IPR005119">
    <property type="entry name" value="LysR_subst-bd"/>
</dbReference>
<sequence>MVGSKVNDILVFLAVVDAGNFVAGGKAFGLSRSTAGKAVARLESGYGVRLLNRTTRSLSLTEEGRNLYEHGQVIRSAVQAADASVADDLGAPRGTLRITAPDALGRKLLLPSVQKFLKKWPDIKIEISFSDRINNVIEDGFDLAIRVGLSSPAQGLISRTLLTDTSLFCAAPSYFQERTHPTSVEQLGFHDLLQFSSGGERQNWHLMDSDGLWSNAQGRVRLRLDSAEALREAALYGLGIALLPQRLVREDLAAGRLEHVLPQVKPGDVPIVILYPHKRFLEPRVRHFIDMLVEHQNNSPSS</sequence>
<dbReference type="STRING" id="989403.SAMN05421798_1703"/>
<dbReference type="SUPFAM" id="SSF53850">
    <property type="entry name" value="Periplasmic binding protein-like II"/>
    <property type="match status" value="1"/>
</dbReference>
<dbReference type="PANTHER" id="PTHR30537:SF5">
    <property type="entry name" value="HTH-TYPE TRANSCRIPTIONAL ACTIVATOR TTDR-RELATED"/>
    <property type="match status" value="1"/>
</dbReference>
<dbReference type="InterPro" id="IPR036388">
    <property type="entry name" value="WH-like_DNA-bd_sf"/>
</dbReference>
<dbReference type="Gene3D" id="3.40.190.290">
    <property type="match status" value="1"/>
</dbReference>
<dbReference type="SUPFAM" id="SSF46785">
    <property type="entry name" value="Winged helix' DNA-binding domain"/>
    <property type="match status" value="1"/>
</dbReference>
<dbReference type="PATRIC" id="fig|989403.3.peg.3774"/>
<dbReference type="GO" id="GO:0003700">
    <property type="term" value="F:DNA-binding transcription factor activity"/>
    <property type="evidence" value="ECO:0007669"/>
    <property type="project" value="InterPro"/>
</dbReference>
<dbReference type="InterPro" id="IPR036390">
    <property type="entry name" value="WH_DNA-bd_sf"/>
</dbReference>
<accession>A0A165W8D5</accession>
<evidence type="ECO:0000256" key="3">
    <source>
        <dbReference type="ARBA" id="ARBA00023125"/>
    </source>
</evidence>
<name>A0A165W8D5_9HYPH</name>
<evidence type="ECO:0000259" key="5">
    <source>
        <dbReference type="PROSITE" id="PS50931"/>
    </source>
</evidence>
<reference evidence="6 7" key="1">
    <citation type="journal article" date="2016" name="Front. Microbiol.">
        <title>Comparative Genomic Analysis Reveals a Diverse Repertoire of Genes Involved in Prokaryote-Eukaryote Interactions within the Pseudovibrio Genus.</title>
        <authorList>
            <person name="Romano S."/>
            <person name="Fernandez-Guerra A."/>
            <person name="Reen F.J."/>
            <person name="Glockner F.O."/>
            <person name="Crowley S.P."/>
            <person name="O'Sullivan O."/>
            <person name="Cotter P.D."/>
            <person name="Adams C."/>
            <person name="Dobson A.D."/>
            <person name="O'Gara F."/>
        </authorList>
    </citation>
    <scope>NUCLEOTIDE SEQUENCE [LARGE SCALE GENOMIC DNA]</scope>
    <source>
        <strain evidence="6 7">Ad2</strain>
    </source>
</reference>
<keyword evidence="4" id="KW-0804">Transcription</keyword>
<gene>
    <name evidence="6" type="primary">dmlR_12</name>
    <name evidence="6" type="ORF">PsAD2_03501</name>
</gene>
<organism evidence="6 7">
    <name type="scientific">Pseudovibrio axinellae</name>
    <dbReference type="NCBI Taxonomy" id="989403"/>
    <lineage>
        <taxon>Bacteria</taxon>
        <taxon>Pseudomonadati</taxon>
        <taxon>Pseudomonadota</taxon>
        <taxon>Alphaproteobacteria</taxon>
        <taxon>Hyphomicrobiales</taxon>
        <taxon>Stappiaceae</taxon>
        <taxon>Pseudovibrio</taxon>
    </lineage>
</organism>
<dbReference type="GO" id="GO:0003677">
    <property type="term" value="F:DNA binding"/>
    <property type="evidence" value="ECO:0007669"/>
    <property type="project" value="UniProtKB-KW"/>
</dbReference>
<proteinExistence type="inferred from homology"/>
<keyword evidence="7" id="KW-1185">Reference proteome</keyword>
<dbReference type="Proteomes" id="UP000076577">
    <property type="component" value="Unassembled WGS sequence"/>
</dbReference>
<protein>
    <submittedName>
        <fullName evidence="6">HTH-type transcriptional regulator DmlR</fullName>
    </submittedName>
</protein>
<evidence type="ECO:0000256" key="1">
    <source>
        <dbReference type="ARBA" id="ARBA00009437"/>
    </source>
</evidence>
<dbReference type="CDD" id="cd08422">
    <property type="entry name" value="PBP2_CrgA_like"/>
    <property type="match status" value="1"/>
</dbReference>
<dbReference type="AlphaFoldDB" id="A0A165W8D5"/>
<dbReference type="PROSITE" id="PS50931">
    <property type="entry name" value="HTH_LYSR"/>
    <property type="match status" value="1"/>
</dbReference>
<evidence type="ECO:0000313" key="7">
    <source>
        <dbReference type="Proteomes" id="UP000076577"/>
    </source>
</evidence>
<feature type="domain" description="HTH lysR-type" evidence="5">
    <location>
        <begin position="1"/>
        <end position="61"/>
    </location>
</feature>
<comment type="similarity">
    <text evidence="1">Belongs to the LysR transcriptional regulatory family.</text>
</comment>
<dbReference type="RefSeq" id="WP_068008795.1">
    <property type="nucleotide sequence ID" value="NZ_FOFM01000070.1"/>
</dbReference>
<comment type="caution">
    <text evidence="6">The sequence shown here is derived from an EMBL/GenBank/DDBJ whole genome shotgun (WGS) entry which is preliminary data.</text>
</comment>
<dbReference type="Pfam" id="PF03466">
    <property type="entry name" value="LysR_substrate"/>
    <property type="match status" value="1"/>
</dbReference>